<dbReference type="PANTHER" id="PTHR44103:SF1">
    <property type="entry name" value="PROPROTEIN CONVERTASE P"/>
    <property type="match status" value="1"/>
</dbReference>
<protein>
    <submittedName>
        <fullName evidence="3">VCBS repeat-containing protein</fullName>
    </submittedName>
</protein>
<dbReference type="EMBL" id="CP155447">
    <property type="protein sequence ID" value="XBH06790.1"/>
    <property type="molecule type" value="Genomic_DNA"/>
</dbReference>
<dbReference type="RefSeq" id="WP_406699638.1">
    <property type="nucleotide sequence ID" value="NZ_CP155447.1"/>
</dbReference>
<dbReference type="SUPFAM" id="SSF69318">
    <property type="entry name" value="Integrin alpha N-terminal domain"/>
    <property type="match status" value="1"/>
</dbReference>
<feature type="chain" id="PRO_5043884978" evidence="2">
    <location>
        <begin position="26"/>
        <end position="410"/>
    </location>
</feature>
<dbReference type="PANTHER" id="PTHR44103">
    <property type="entry name" value="PROPROTEIN CONVERTASE P"/>
    <property type="match status" value="1"/>
</dbReference>
<name>A0AAU7CNC5_9BACT</name>
<feature type="signal peptide" evidence="2">
    <location>
        <begin position="1"/>
        <end position="25"/>
    </location>
</feature>
<gene>
    <name evidence="3" type="ORF">V5E97_12330</name>
</gene>
<evidence type="ECO:0000313" key="3">
    <source>
        <dbReference type="EMBL" id="XBH06790.1"/>
    </source>
</evidence>
<keyword evidence="1 2" id="KW-0732">Signal</keyword>
<evidence type="ECO:0000256" key="2">
    <source>
        <dbReference type="SAM" id="SignalP"/>
    </source>
</evidence>
<accession>A0AAU7CNC5</accession>
<dbReference type="InterPro" id="IPR028994">
    <property type="entry name" value="Integrin_alpha_N"/>
</dbReference>
<organism evidence="3">
    <name type="scientific">Singulisphaera sp. Ch08</name>
    <dbReference type="NCBI Taxonomy" id="3120278"/>
    <lineage>
        <taxon>Bacteria</taxon>
        <taxon>Pseudomonadati</taxon>
        <taxon>Planctomycetota</taxon>
        <taxon>Planctomycetia</taxon>
        <taxon>Isosphaerales</taxon>
        <taxon>Isosphaeraceae</taxon>
        <taxon>Singulisphaera</taxon>
    </lineage>
</organism>
<proteinExistence type="predicted"/>
<dbReference type="AlphaFoldDB" id="A0AAU7CNC5"/>
<dbReference type="InterPro" id="IPR013517">
    <property type="entry name" value="FG-GAP"/>
</dbReference>
<sequence>MVKRYWLTAALTVSAGLVGAFQVEAKEPETPVSWKKTVIEGKFRAEGVAIADVNKDGKPDVLIGDSWYEAPAWTKHDIRKPGEFGDGLRSYSECMTCWTDDINGDGWADQIVVGFPGKAAYWYENPKGKPGYWPRHEISPSACNETPLYTDLFKDGHRVLVMGTQPMGKEKEGQMAWFTPGSDPTQLWEKHAVSEPSRPDKEIPGTQRYSHGLGVGDLNGDGRQDVICTAGWWEQPESGRPATTAWAFHPASLGDAVADMIAYDVNHDGKADVINSSAHRYGIAWFEQGAKKEGSPVFTKHDLFPDLVSETHALIAVDINGDGLKDLVTGKRFWSHGRSEPGSDKPAHLYWFEAKRGADGLTSFTPREIDDQSGIGTQFVVEDFNADGLLDIVTANKKGVFLFEQARAAK</sequence>
<dbReference type="Pfam" id="PF13517">
    <property type="entry name" value="FG-GAP_3"/>
    <property type="match status" value="1"/>
</dbReference>
<evidence type="ECO:0000256" key="1">
    <source>
        <dbReference type="ARBA" id="ARBA00022729"/>
    </source>
</evidence>
<reference evidence="3" key="1">
    <citation type="submission" date="2024-05" db="EMBL/GenBank/DDBJ databases">
        <title>Planctomycetes of the genus Singulisphaera possess chitinolytic capabilities.</title>
        <authorList>
            <person name="Ivanova A."/>
        </authorList>
    </citation>
    <scope>NUCLEOTIDE SEQUENCE</scope>
    <source>
        <strain evidence="3">Ch08T</strain>
    </source>
</reference>
<dbReference type="Pfam" id="PF01839">
    <property type="entry name" value="FG-GAP"/>
    <property type="match status" value="1"/>
</dbReference>
<dbReference type="Gene3D" id="2.130.10.130">
    <property type="entry name" value="Integrin alpha, N-terminal"/>
    <property type="match status" value="2"/>
</dbReference>